<dbReference type="AlphaFoldDB" id="A0A562DL12"/>
<name>A0A562DL12_RHORH</name>
<gene>
    <name evidence="1" type="ORF">L618_004000000040</name>
</gene>
<dbReference type="EMBL" id="VLJT01000040">
    <property type="protein sequence ID" value="TWH10349.1"/>
    <property type="molecule type" value="Genomic_DNA"/>
</dbReference>
<dbReference type="Proteomes" id="UP000317573">
    <property type="component" value="Unassembled WGS sequence"/>
</dbReference>
<protein>
    <submittedName>
        <fullName evidence="1">Uncharacterized protein</fullName>
    </submittedName>
</protein>
<comment type="caution">
    <text evidence="1">The sequence shown here is derived from an EMBL/GenBank/DDBJ whole genome shotgun (WGS) entry which is preliminary data.</text>
</comment>
<sequence>MSSCGVICGDGKHRFAANKVTTAAIAVPAYTQRMPVVKWSAVTGPGAARTPAIDTVTAPSEAVPRFMPIWREVLVIALAAPARSFGIDATAEEVDGGFASPIPVPRRAKAASTHPIGEEIDAARASTAIADARKQYAIRIGRRGPNLPSRRPDTVAAISVATVSGSAISPASHGVYPRTCCRYSALTKFIPVRQK</sequence>
<evidence type="ECO:0000313" key="1">
    <source>
        <dbReference type="EMBL" id="TWH10349.1"/>
    </source>
</evidence>
<evidence type="ECO:0000313" key="2">
    <source>
        <dbReference type="Proteomes" id="UP000317573"/>
    </source>
</evidence>
<accession>A0A562DL12</accession>
<organism evidence="1 2">
    <name type="scientific">Rhodococcus rhodochrous J45</name>
    <dbReference type="NCBI Taxonomy" id="935266"/>
    <lineage>
        <taxon>Bacteria</taxon>
        <taxon>Bacillati</taxon>
        <taxon>Actinomycetota</taxon>
        <taxon>Actinomycetes</taxon>
        <taxon>Mycobacteriales</taxon>
        <taxon>Nocardiaceae</taxon>
        <taxon>Rhodococcus</taxon>
    </lineage>
</organism>
<reference evidence="1 2" key="1">
    <citation type="submission" date="2019-07" db="EMBL/GenBank/DDBJ databases">
        <title>Genome sequencing of lignin-degrading bacterial isolates.</title>
        <authorList>
            <person name="Gladden J."/>
        </authorList>
    </citation>
    <scope>NUCLEOTIDE SEQUENCE [LARGE SCALE GENOMIC DNA]</scope>
    <source>
        <strain evidence="1 2">J45</strain>
    </source>
</reference>
<proteinExistence type="predicted"/>